<protein>
    <submittedName>
        <fullName evidence="1">Short-chain dehydrogenase/reductase family protein</fullName>
    </submittedName>
</protein>
<dbReference type="Proteomes" id="UP000693970">
    <property type="component" value="Unassembled WGS sequence"/>
</dbReference>
<dbReference type="GO" id="GO:0016616">
    <property type="term" value="F:oxidoreductase activity, acting on the CH-OH group of donors, NAD or NADP as acceptor"/>
    <property type="evidence" value="ECO:0007669"/>
    <property type="project" value="TreeGrafter"/>
</dbReference>
<dbReference type="EMBL" id="JAGRRH010000007">
    <property type="protein sequence ID" value="KAG7366049.1"/>
    <property type="molecule type" value="Genomic_DNA"/>
</dbReference>
<accession>A0A9K3LP46</accession>
<gene>
    <name evidence="1" type="ORF">IV203_028719</name>
</gene>
<proteinExistence type="predicted"/>
<dbReference type="Pfam" id="PF00106">
    <property type="entry name" value="adh_short"/>
    <property type="match status" value="1"/>
</dbReference>
<dbReference type="InterPro" id="IPR002347">
    <property type="entry name" value="SDR_fam"/>
</dbReference>
<keyword evidence="2" id="KW-1185">Reference proteome</keyword>
<dbReference type="AlphaFoldDB" id="A0A9K3LP46"/>
<reference evidence="1" key="2">
    <citation type="submission" date="2021-04" db="EMBL/GenBank/DDBJ databases">
        <authorList>
            <person name="Podell S."/>
        </authorList>
    </citation>
    <scope>NUCLEOTIDE SEQUENCE</scope>
    <source>
        <strain evidence="1">Hildebrandi</strain>
    </source>
</reference>
<dbReference type="InterPro" id="IPR052184">
    <property type="entry name" value="SDR_enzymes"/>
</dbReference>
<name>A0A9K3LP46_9STRA</name>
<organism evidence="1 2">
    <name type="scientific">Nitzschia inconspicua</name>
    <dbReference type="NCBI Taxonomy" id="303405"/>
    <lineage>
        <taxon>Eukaryota</taxon>
        <taxon>Sar</taxon>
        <taxon>Stramenopiles</taxon>
        <taxon>Ochrophyta</taxon>
        <taxon>Bacillariophyta</taxon>
        <taxon>Bacillariophyceae</taxon>
        <taxon>Bacillariophycidae</taxon>
        <taxon>Bacillariales</taxon>
        <taxon>Bacillariaceae</taxon>
        <taxon>Nitzschia</taxon>
    </lineage>
</organism>
<dbReference type="PANTHER" id="PTHR45458">
    <property type="entry name" value="SHORT-CHAIN DEHYDROGENASE/REDUCTASE SDR"/>
    <property type="match status" value="1"/>
</dbReference>
<evidence type="ECO:0000313" key="2">
    <source>
        <dbReference type="Proteomes" id="UP000693970"/>
    </source>
</evidence>
<dbReference type="PANTHER" id="PTHR45458:SF1">
    <property type="entry name" value="SHORT CHAIN DEHYDROGENASE"/>
    <property type="match status" value="1"/>
</dbReference>
<dbReference type="OrthoDB" id="68267at2759"/>
<reference evidence="1" key="1">
    <citation type="journal article" date="2021" name="Sci. Rep.">
        <title>Diploid genomic architecture of Nitzschia inconspicua, an elite biomass production diatom.</title>
        <authorList>
            <person name="Oliver A."/>
            <person name="Podell S."/>
            <person name="Pinowska A."/>
            <person name="Traller J.C."/>
            <person name="Smith S.R."/>
            <person name="McClure R."/>
            <person name="Beliaev A."/>
            <person name="Bohutskyi P."/>
            <person name="Hill E.A."/>
            <person name="Rabines A."/>
            <person name="Zheng H."/>
            <person name="Allen L.Z."/>
            <person name="Kuo A."/>
            <person name="Grigoriev I.V."/>
            <person name="Allen A.E."/>
            <person name="Hazlebeck D."/>
            <person name="Allen E.E."/>
        </authorList>
    </citation>
    <scope>NUCLEOTIDE SEQUENCE</scope>
    <source>
        <strain evidence="1">Hildebrandi</strain>
    </source>
</reference>
<comment type="caution">
    <text evidence="1">The sequence shown here is derived from an EMBL/GenBank/DDBJ whole genome shotgun (WGS) entry which is preliminary data.</text>
</comment>
<sequence>MSKTVLITGGNRGLGLALVECFAAQEDWKVIATARHMDSLPSVADEKLELDLASHESVTNLTDTIVQAGQTIDCIIHNAGFNPKDQKQTPGYFDSTFYCKDFSASNVSESMMINALHPMEMTGRLMPILTKDATVLAISSWLGSISSKKVPGHYGYAGSKALMNMCIKGLSLEFANDKETTRTAVAINPGWMKTDMGGSNADITPEQVAERILKMVEDGFIQSANGMFINTDRTEHLW</sequence>
<evidence type="ECO:0000313" key="1">
    <source>
        <dbReference type="EMBL" id="KAG7366049.1"/>
    </source>
</evidence>